<keyword evidence="3" id="KW-1185">Reference proteome</keyword>
<dbReference type="Proteomes" id="UP000282654">
    <property type="component" value="Unassembled WGS sequence"/>
</dbReference>
<sequence length="165" mass="17536">MDQTELKAAVEALLARDKNLRGYGIRVNVDRNTVYLTGVVDTLSEKEYLAALVSALPGVDRVVPDIAISTDGAINDGAVLAEVAEELQVAGVDPKHIGARVKDGVVTLIGRTDDPAELAAAREAAAKARGVKGVTAAVRLQRGNRETLAAIFHRQVKNDREEGKD</sequence>
<dbReference type="PROSITE" id="PS50914">
    <property type="entry name" value="BON"/>
    <property type="match status" value="2"/>
</dbReference>
<protein>
    <submittedName>
        <fullName evidence="2">Hyperosmotically inducible protein</fullName>
    </submittedName>
</protein>
<feature type="domain" description="BON" evidence="1">
    <location>
        <begin position="75"/>
        <end position="142"/>
    </location>
</feature>
<dbReference type="EMBL" id="RKRE01000003">
    <property type="protein sequence ID" value="RPF42460.1"/>
    <property type="molecule type" value="Genomic_DNA"/>
</dbReference>
<evidence type="ECO:0000259" key="1">
    <source>
        <dbReference type="PROSITE" id="PS50914"/>
    </source>
</evidence>
<dbReference type="InterPro" id="IPR014004">
    <property type="entry name" value="Transpt-assoc_nodulatn_dom_bac"/>
</dbReference>
<dbReference type="Pfam" id="PF04972">
    <property type="entry name" value="BON"/>
    <property type="match status" value="2"/>
</dbReference>
<comment type="caution">
    <text evidence="2">The sequence shown here is derived from an EMBL/GenBank/DDBJ whole genome shotgun (WGS) entry which is preliminary data.</text>
</comment>
<reference evidence="2 3" key="1">
    <citation type="submission" date="2018-11" db="EMBL/GenBank/DDBJ databases">
        <title>Genomic Encyclopedia of Type Strains, Phase IV (KMG-IV): sequencing the most valuable type-strain genomes for metagenomic binning, comparative biology and taxonomic classification.</title>
        <authorList>
            <person name="Goeker M."/>
        </authorList>
    </citation>
    <scope>NUCLEOTIDE SEQUENCE [LARGE SCALE GENOMIC DNA]</scope>
    <source>
        <strain evidence="2 3">DSM 102936</strain>
    </source>
</reference>
<dbReference type="InterPro" id="IPR007055">
    <property type="entry name" value="BON_dom"/>
</dbReference>
<dbReference type="PANTHER" id="PTHR34606">
    <property type="entry name" value="BON DOMAIN-CONTAINING PROTEIN"/>
    <property type="match status" value="1"/>
</dbReference>
<feature type="domain" description="BON" evidence="1">
    <location>
        <begin position="2"/>
        <end position="70"/>
    </location>
</feature>
<name>A0A3N5AEP8_9THEO</name>
<dbReference type="SMART" id="SM00749">
    <property type="entry name" value="BON"/>
    <property type="match status" value="2"/>
</dbReference>
<dbReference type="Gene3D" id="3.30.1340.30">
    <property type="match status" value="2"/>
</dbReference>
<organism evidence="2 3">
    <name type="scientific">Thermodesulfitimonas autotrophica</name>
    <dbReference type="NCBI Taxonomy" id="1894989"/>
    <lineage>
        <taxon>Bacteria</taxon>
        <taxon>Bacillati</taxon>
        <taxon>Bacillota</taxon>
        <taxon>Clostridia</taxon>
        <taxon>Thermoanaerobacterales</taxon>
        <taxon>Thermoanaerobacteraceae</taxon>
        <taxon>Thermodesulfitimonas</taxon>
    </lineage>
</organism>
<dbReference type="AlphaFoldDB" id="A0A3N5AEP8"/>
<accession>A0A3N5AEP8</accession>
<dbReference type="InterPro" id="IPR051686">
    <property type="entry name" value="Lipoprotein_DolP"/>
</dbReference>
<evidence type="ECO:0000313" key="2">
    <source>
        <dbReference type="EMBL" id="RPF42460.1"/>
    </source>
</evidence>
<dbReference type="PANTHER" id="PTHR34606:SF15">
    <property type="entry name" value="BON DOMAIN-CONTAINING PROTEIN"/>
    <property type="match status" value="1"/>
</dbReference>
<evidence type="ECO:0000313" key="3">
    <source>
        <dbReference type="Proteomes" id="UP000282654"/>
    </source>
</evidence>
<dbReference type="RefSeq" id="WP_123930581.1">
    <property type="nucleotide sequence ID" value="NZ_RKRE01000003.1"/>
</dbReference>
<proteinExistence type="predicted"/>
<dbReference type="OrthoDB" id="1723404at2"/>
<gene>
    <name evidence="2" type="ORF">EDD75_1561</name>
</gene>